<dbReference type="AlphaFoldDB" id="A0A0K9Q549"/>
<dbReference type="OMA" id="SWMERRM"/>
<proteinExistence type="inferred from homology"/>
<feature type="compositionally biased region" description="Basic residues" evidence="4">
    <location>
        <begin position="432"/>
        <end position="446"/>
    </location>
</feature>
<feature type="compositionally biased region" description="Polar residues" evidence="4">
    <location>
        <begin position="389"/>
        <end position="400"/>
    </location>
</feature>
<feature type="compositionally biased region" description="Basic and acidic residues" evidence="4">
    <location>
        <begin position="19"/>
        <end position="36"/>
    </location>
</feature>
<organism evidence="5 6">
    <name type="scientific">Zostera marina</name>
    <name type="common">Eelgrass</name>
    <dbReference type="NCBI Taxonomy" id="29655"/>
    <lineage>
        <taxon>Eukaryota</taxon>
        <taxon>Viridiplantae</taxon>
        <taxon>Streptophyta</taxon>
        <taxon>Embryophyta</taxon>
        <taxon>Tracheophyta</taxon>
        <taxon>Spermatophyta</taxon>
        <taxon>Magnoliopsida</taxon>
        <taxon>Liliopsida</taxon>
        <taxon>Zosteraceae</taxon>
        <taxon>Zostera</taxon>
    </lineage>
</organism>
<dbReference type="PANTHER" id="PTHR32295">
    <property type="entry name" value="IQ-DOMAIN 5-RELATED"/>
    <property type="match status" value="1"/>
</dbReference>
<gene>
    <name evidence="5" type="ORF">ZOSMA_112G00320</name>
</gene>
<evidence type="ECO:0000313" key="5">
    <source>
        <dbReference type="EMBL" id="KMZ75617.1"/>
    </source>
</evidence>
<protein>
    <submittedName>
        <fullName evidence="5">IQ domain-containing protein</fullName>
    </submittedName>
</protein>
<feature type="region of interest" description="Disordered" evidence="4">
    <location>
        <begin position="18"/>
        <end position="58"/>
    </location>
</feature>
<dbReference type="InterPro" id="IPR000048">
    <property type="entry name" value="IQ_motif_EF-hand-BS"/>
</dbReference>
<sequence length="470" mass="52080">MGKKGKFFCAVKRVLSPGSKEKKQSGKKNENMDSIDKFPGSTSQHVVAPSELPPPESVVNIGPVETVEHEEIEVTNPIETSNSGSDSADAEQTVLGTVTITESKFDGKPREEVAAIMIQTVYRGYQARRALRGLKGLVRLKTLMDGEAAKRQVTTTLRCMQTLSRVQSQVQSRRIRLTEEKQALQRLKREQELAALKASMGEEWDDSQQTKEKIDAGLMSKHEAAIRRERAMAYSFSHQRKNTLKSGYPLFTDLNNPHWEWSCMEHLTTLKALIDHTTISKEQSIEQTLAKNLNVGGGEITNSYARRVITSDINQKSTRSRHPNLATPIIPLVVMPKNSKHTIQKGGHSLLPESDDDSRSVLSVKPEPNRRHTITGSVVKEDENILTSAQATPNFMTPTKSAKAKSRSVNQSPASENINDIQEKVGSLSKIKPTKKRFSPARRHSGPSKVNINSPKVAHSNPASEIIEAT</sequence>
<dbReference type="PROSITE" id="PS50096">
    <property type="entry name" value="IQ"/>
    <property type="match status" value="1"/>
</dbReference>
<name>A0A0K9Q549_ZOSMR</name>
<evidence type="ECO:0000256" key="1">
    <source>
        <dbReference type="ARBA" id="ARBA00022860"/>
    </source>
</evidence>
<feature type="coiled-coil region" evidence="3">
    <location>
        <begin position="170"/>
        <end position="197"/>
    </location>
</feature>
<dbReference type="Proteomes" id="UP000036987">
    <property type="component" value="Unassembled WGS sequence"/>
</dbReference>
<dbReference type="SMART" id="SM00015">
    <property type="entry name" value="IQ"/>
    <property type="match status" value="1"/>
</dbReference>
<feature type="region of interest" description="Disordered" evidence="4">
    <location>
        <begin position="340"/>
        <end position="376"/>
    </location>
</feature>
<feature type="compositionally biased region" description="Polar residues" evidence="4">
    <location>
        <begin position="407"/>
        <end position="420"/>
    </location>
</feature>
<accession>A0A0K9Q549</accession>
<evidence type="ECO:0000256" key="3">
    <source>
        <dbReference type="SAM" id="Coils"/>
    </source>
</evidence>
<dbReference type="OrthoDB" id="1923765at2759"/>
<dbReference type="PANTHER" id="PTHR32295:SF175">
    <property type="entry name" value="PROTEIN IQ-DOMAIN 2"/>
    <property type="match status" value="1"/>
</dbReference>
<keyword evidence="6" id="KW-1185">Reference proteome</keyword>
<keyword evidence="1" id="KW-0112">Calmodulin-binding</keyword>
<dbReference type="Pfam" id="PF00612">
    <property type="entry name" value="IQ"/>
    <property type="match status" value="1"/>
</dbReference>
<comment type="caution">
    <text evidence="5">The sequence shown here is derived from an EMBL/GenBank/DDBJ whole genome shotgun (WGS) entry which is preliminary data.</text>
</comment>
<feature type="region of interest" description="Disordered" evidence="4">
    <location>
        <begin position="389"/>
        <end position="470"/>
    </location>
</feature>
<dbReference type="EMBL" id="LFYR01000145">
    <property type="protein sequence ID" value="KMZ75617.1"/>
    <property type="molecule type" value="Genomic_DNA"/>
</dbReference>
<evidence type="ECO:0000313" key="6">
    <source>
        <dbReference type="Proteomes" id="UP000036987"/>
    </source>
</evidence>
<evidence type="ECO:0000256" key="4">
    <source>
        <dbReference type="SAM" id="MobiDB-lite"/>
    </source>
</evidence>
<reference evidence="6" key="1">
    <citation type="journal article" date="2016" name="Nature">
        <title>The genome of the seagrass Zostera marina reveals angiosperm adaptation to the sea.</title>
        <authorList>
            <person name="Olsen J.L."/>
            <person name="Rouze P."/>
            <person name="Verhelst B."/>
            <person name="Lin Y.-C."/>
            <person name="Bayer T."/>
            <person name="Collen J."/>
            <person name="Dattolo E."/>
            <person name="De Paoli E."/>
            <person name="Dittami S."/>
            <person name="Maumus F."/>
            <person name="Michel G."/>
            <person name="Kersting A."/>
            <person name="Lauritano C."/>
            <person name="Lohaus R."/>
            <person name="Toepel M."/>
            <person name="Tonon T."/>
            <person name="Vanneste K."/>
            <person name="Amirebrahimi M."/>
            <person name="Brakel J."/>
            <person name="Bostroem C."/>
            <person name="Chovatia M."/>
            <person name="Grimwood J."/>
            <person name="Jenkins J.W."/>
            <person name="Jueterbock A."/>
            <person name="Mraz A."/>
            <person name="Stam W.T."/>
            <person name="Tice H."/>
            <person name="Bornberg-Bauer E."/>
            <person name="Green P.J."/>
            <person name="Pearson G.A."/>
            <person name="Procaccini G."/>
            <person name="Duarte C.M."/>
            <person name="Schmutz J."/>
            <person name="Reusch T.B.H."/>
            <person name="Van de Peer Y."/>
        </authorList>
    </citation>
    <scope>NUCLEOTIDE SEQUENCE [LARGE SCALE GENOMIC DNA]</scope>
    <source>
        <strain evidence="6">cv. Finnish</strain>
    </source>
</reference>
<keyword evidence="3" id="KW-0175">Coiled coil</keyword>
<dbReference type="STRING" id="29655.A0A0K9Q549"/>
<evidence type="ECO:0000256" key="2">
    <source>
        <dbReference type="ARBA" id="ARBA00024341"/>
    </source>
</evidence>
<dbReference type="CDD" id="cd23767">
    <property type="entry name" value="IQCD"/>
    <property type="match status" value="1"/>
</dbReference>
<dbReference type="GO" id="GO:0005516">
    <property type="term" value="F:calmodulin binding"/>
    <property type="evidence" value="ECO:0007669"/>
    <property type="project" value="UniProtKB-KW"/>
</dbReference>
<comment type="similarity">
    <text evidence="2">Belongs to the IQD family.</text>
</comment>